<keyword evidence="2" id="KW-1185">Reference proteome</keyword>
<dbReference type="EMBL" id="CM041553">
    <property type="protein sequence ID" value="KAI3352352.1"/>
    <property type="molecule type" value="Genomic_DNA"/>
</dbReference>
<protein>
    <submittedName>
        <fullName evidence="1">Uncharacterized protein</fullName>
    </submittedName>
</protein>
<dbReference type="Proteomes" id="UP000831701">
    <property type="component" value="Chromosome 23"/>
</dbReference>
<comment type="caution">
    <text evidence="1">The sequence shown here is derived from an EMBL/GenBank/DDBJ whole genome shotgun (WGS) entry which is preliminary data.</text>
</comment>
<gene>
    <name evidence="1" type="ORF">L3Q82_005307</name>
</gene>
<accession>A0ACB8V9N5</accession>
<evidence type="ECO:0000313" key="1">
    <source>
        <dbReference type="EMBL" id="KAI3352352.1"/>
    </source>
</evidence>
<sequence length="118" mass="13295">MERVAVDIMGPFPCTDKGNRYVLAAMYYFTKWPEAYAIHDQEAETVANGLVEGMFTRFGTAEVIHSDQERNFESGVFSMCDRLGMQKTRTTPLDPRSDGVVEQNSGKTTRHPHCRTSA</sequence>
<reference evidence="1" key="1">
    <citation type="submission" date="2022-04" db="EMBL/GenBank/DDBJ databases">
        <title>Jade perch genome.</title>
        <authorList>
            <person name="Chao B."/>
        </authorList>
    </citation>
    <scope>NUCLEOTIDE SEQUENCE</scope>
    <source>
        <strain evidence="1">CB-2022</strain>
    </source>
</reference>
<name>A0ACB8V9N5_9TELE</name>
<evidence type="ECO:0000313" key="2">
    <source>
        <dbReference type="Proteomes" id="UP000831701"/>
    </source>
</evidence>
<organism evidence="1 2">
    <name type="scientific">Scortum barcoo</name>
    <name type="common">barcoo grunter</name>
    <dbReference type="NCBI Taxonomy" id="214431"/>
    <lineage>
        <taxon>Eukaryota</taxon>
        <taxon>Metazoa</taxon>
        <taxon>Chordata</taxon>
        <taxon>Craniata</taxon>
        <taxon>Vertebrata</taxon>
        <taxon>Euteleostomi</taxon>
        <taxon>Actinopterygii</taxon>
        <taxon>Neopterygii</taxon>
        <taxon>Teleostei</taxon>
        <taxon>Neoteleostei</taxon>
        <taxon>Acanthomorphata</taxon>
        <taxon>Eupercaria</taxon>
        <taxon>Centrarchiformes</taxon>
        <taxon>Terapontoidei</taxon>
        <taxon>Terapontidae</taxon>
        <taxon>Scortum</taxon>
    </lineage>
</organism>
<proteinExistence type="predicted"/>